<dbReference type="GeneID" id="95353475"/>
<name>A0A919KRG4_9ACTN</name>
<reference evidence="3" key="1">
    <citation type="journal article" date="2014" name="Int. J. Syst. Evol. Microbiol.">
        <title>Complete genome sequence of Corynebacterium casei LMG S-19264T (=DSM 44701T), isolated from a smear-ripened cheese.</title>
        <authorList>
            <consortium name="US DOE Joint Genome Institute (JGI-PGF)"/>
            <person name="Walter F."/>
            <person name="Albersmeier A."/>
            <person name="Kalinowski J."/>
            <person name="Ruckert C."/>
        </authorList>
    </citation>
    <scope>NUCLEOTIDE SEQUENCE</scope>
    <source>
        <strain evidence="3">JCM 4646</strain>
    </source>
</reference>
<keyword evidence="4" id="KW-1185">Reference proteome</keyword>
<dbReference type="PROSITE" id="PS51257">
    <property type="entry name" value="PROKAR_LIPOPROTEIN"/>
    <property type="match status" value="1"/>
</dbReference>
<evidence type="ECO:0000256" key="2">
    <source>
        <dbReference type="SAM" id="SignalP"/>
    </source>
</evidence>
<reference evidence="3" key="2">
    <citation type="submission" date="2020-09" db="EMBL/GenBank/DDBJ databases">
        <authorList>
            <person name="Sun Q."/>
            <person name="Ohkuma M."/>
        </authorList>
    </citation>
    <scope>NUCLEOTIDE SEQUENCE</scope>
    <source>
        <strain evidence="3">JCM 4646</strain>
    </source>
</reference>
<dbReference type="AlphaFoldDB" id="A0A919KRG4"/>
<evidence type="ECO:0000256" key="1">
    <source>
        <dbReference type="SAM" id="MobiDB-lite"/>
    </source>
</evidence>
<feature type="region of interest" description="Disordered" evidence="1">
    <location>
        <begin position="34"/>
        <end position="83"/>
    </location>
</feature>
<organism evidence="3 4">
    <name type="scientific">Kitasatospora indigofera</name>
    <dbReference type="NCBI Taxonomy" id="67307"/>
    <lineage>
        <taxon>Bacteria</taxon>
        <taxon>Bacillati</taxon>
        <taxon>Actinomycetota</taxon>
        <taxon>Actinomycetes</taxon>
        <taxon>Kitasatosporales</taxon>
        <taxon>Streptomycetaceae</taxon>
        <taxon>Kitasatospora</taxon>
    </lineage>
</organism>
<feature type="chain" id="PRO_5038897804" description="Lipoprotein" evidence="2">
    <location>
        <begin position="32"/>
        <end position="235"/>
    </location>
</feature>
<dbReference type="RefSeq" id="WP_190211358.1">
    <property type="nucleotide sequence ID" value="NZ_BNBO01000014.1"/>
</dbReference>
<keyword evidence="2" id="KW-0732">Signal</keyword>
<accession>A0A919KRG4</accession>
<dbReference type="EMBL" id="BNBO01000014">
    <property type="protein sequence ID" value="GHH70480.1"/>
    <property type="molecule type" value="Genomic_DNA"/>
</dbReference>
<feature type="compositionally biased region" description="Low complexity" evidence="1">
    <location>
        <begin position="34"/>
        <end position="80"/>
    </location>
</feature>
<gene>
    <name evidence="3" type="ORF">GCM10018781_30330</name>
</gene>
<evidence type="ECO:0000313" key="3">
    <source>
        <dbReference type="EMBL" id="GHH70480.1"/>
    </source>
</evidence>
<comment type="caution">
    <text evidence="3">The sequence shown here is derived from an EMBL/GenBank/DDBJ whole genome shotgun (WGS) entry which is preliminary data.</text>
</comment>
<evidence type="ECO:0008006" key="5">
    <source>
        <dbReference type="Google" id="ProtNLM"/>
    </source>
</evidence>
<proteinExistence type="predicted"/>
<feature type="signal peptide" evidence="2">
    <location>
        <begin position="1"/>
        <end position="31"/>
    </location>
</feature>
<evidence type="ECO:0000313" key="4">
    <source>
        <dbReference type="Proteomes" id="UP000617734"/>
    </source>
</evidence>
<sequence>MPSHRPVTARRLPARLSLAAAGAALALALTACGPEETPGVADGPAATGPAPSSPAAAPATTPPATGKTPAPAPTATAAPAGKRKVAAARTAGGLAVYTGQGAVSDVAIDPGEMRDGMNLVVSEYAPAAKGDGRRILLVAVDNVPEDPNKRREHLWRGLIDYALDGGSTGSPGTAAPYGPGPLGGSVECLGLPEAATTDVLCGWADASTAGVALFPKSTVKEAAALFIAMRSDIEH</sequence>
<dbReference type="Proteomes" id="UP000617734">
    <property type="component" value="Unassembled WGS sequence"/>
</dbReference>
<protein>
    <recommendedName>
        <fullName evidence="5">Lipoprotein</fullName>
    </recommendedName>
</protein>